<dbReference type="SUPFAM" id="SSF48371">
    <property type="entry name" value="ARM repeat"/>
    <property type="match status" value="1"/>
</dbReference>
<feature type="region of interest" description="Disordered" evidence="8">
    <location>
        <begin position="1"/>
        <end position="46"/>
    </location>
</feature>
<dbReference type="Pfam" id="PF12719">
    <property type="entry name" value="Cnd3"/>
    <property type="match status" value="1"/>
</dbReference>
<accession>A0A9W9IR38</accession>
<keyword evidence="3" id="KW-0158">Chromosome</keyword>
<evidence type="ECO:0000256" key="8">
    <source>
        <dbReference type="SAM" id="MobiDB-lite"/>
    </source>
</evidence>
<name>A0A9W9IR38_9EURO</name>
<evidence type="ECO:0000313" key="10">
    <source>
        <dbReference type="EMBL" id="KAJ5182447.1"/>
    </source>
</evidence>
<dbReference type="InterPro" id="IPR027165">
    <property type="entry name" value="CND3"/>
</dbReference>
<feature type="region of interest" description="Disordered" evidence="8">
    <location>
        <begin position="1054"/>
        <end position="1160"/>
    </location>
</feature>
<dbReference type="PANTHER" id="PTHR14418">
    <property type="entry name" value="CONDENSIN COMPLEX SUBUNIT 3-RELATED"/>
    <property type="match status" value="1"/>
</dbReference>
<dbReference type="Gene3D" id="1.25.10.10">
    <property type="entry name" value="Leucine-rich Repeat Variant"/>
    <property type="match status" value="1"/>
</dbReference>
<evidence type="ECO:0000256" key="5">
    <source>
        <dbReference type="ARBA" id="ARBA00022776"/>
    </source>
</evidence>
<protein>
    <recommendedName>
        <fullName evidence="9">Nuclear condensin complex subunit 3 C-terminal domain-containing protein</fullName>
    </recommendedName>
</protein>
<evidence type="ECO:0000256" key="4">
    <source>
        <dbReference type="ARBA" id="ARBA00022618"/>
    </source>
</evidence>
<evidence type="ECO:0000313" key="11">
    <source>
        <dbReference type="Proteomes" id="UP001146351"/>
    </source>
</evidence>
<dbReference type="AlphaFoldDB" id="A0A9W9IR38"/>
<evidence type="ECO:0000256" key="7">
    <source>
        <dbReference type="ARBA" id="ARBA00023306"/>
    </source>
</evidence>
<evidence type="ECO:0000259" key="9">
    <source>
        <dbReference type="Pfam" id="PF12719"/>
    </source>
</evidence>
<feature type="region of interest" description="Disordered" evidence="8">
    <location>
        <begin position="972"/>
        <end position="991"/>
    </location>
</feature>
<dbReference type="GO" id="GO:0000793">
    <property type="term" value="C:condensed chromosome"/>
    <property type="evidence" value="ECO:0007669"/>
    <property type="project" value="TreeGrafter"/>
</dbReference>
<feature type="compositionally biased region" description="Basic and acidic residues" evidence="8">
    <location>
        <begin position="1146"/>
        <end position="1160"/>
    </location>
</feature>
<dbReference type="InterPro" id="IPR016024">
    <property type="entry name" value="ARM-type_fold"/>
</dbReference>
<feature type="domain" description="Nuclear condensin complex subunit 3 C-terminal" evidence="9">
    <location>
        <begin position="631"/>
        <end position="965"/>
    </location>
</feature>
<organism evidence="10 11">
    <name type="scientific">Penicillium capsulatum</name>
    <dbReference type="NCBI Taxonomy" id="69766"/>
    <lineage>
        <taxon>Eukaryota</taxon>
        <taxon>Fungi</taxon>
        <taxon>Dikarya</taxon>
        <taxon>Ascomycota</taxon>
        <taxon>Pezizomycotina</taxon>
        <taxon>Eurotiomycetes</taxon>
        <taxon>Eurotiomycetidae</taxon>
        <taxon>Eurotiales</taxon>
        <taxon>Aspergillaceae</taxon>
        <taxon>Penicillium</taxon>
    </lineage>
</organism>
<comment type="caution">
    <text evidence="10">The sequence shown here is derived from an EMBL/GenBank/DDBJ whole genome shotgun (WGS) entry which is preliminary data.</text>
</comment>
<keyword evidence="7" id="KW-0131">Cell cycle</keyword>
<comment type="subcellular location">
    <subcellularLocation>
        <location evidence="1">Chromosome</location>
    </subcellularLocation>
</comment>
<dbReference type="Proteomes" id="UP001146351">
    <property type="component" value="Unassembled WGS sequence"/>
</dbReference>
<reference evidence="10" key="2">
    <citation type="journal article" date="2023" name="IMA Fungus">
        <title>Comparative genomic study of the Penicillium genus elucidates a diverse pangenome and 15 lateral gene transfer events.</title>
        <authorList>
            <person name="Petersen C."/>
            <person name="Sorensen T."/>
            <person name="Nielsen M.R."/>
            <person name="Sondergaard T.E."/>
            <person name="Sorensen J.L."/>
            <person name="Fitzpatrick D.A."/>
            <person name="Frisvad J.C."/>
            <person name="Nielsen K.L."/>
        </authorList>
    </citation>
    <scope>NUCLEOTIDE SEQUENCE</scope>
    <source>
        <strain evidence="10">IBT 21917</strain>
    </source>
</reference>
<feature type="compositionally biased region" description="Low complexity" evidence="8">
    <location>
        <begin position="1"/>
        <end position="19"/>
    </location>
</feature>
<sequence length="1160" mass="127797">MPGRVAARSASTTTRRSSAQPSAGRAPSVTPSFALPDEPALPSSSPNLRRDVCAIFADAQRSTTGHRKLVVRLRKLQEICCGIAQKSKKGKDQEPEEVVIPEEETVAEKEFNVEFGRCMLRVLPIKKSEPVGDRIIRFMDTFLAHASEKDNELFVKNGDDDDELENAPETPTLRLTSHLVSLMVTVLAAKDKMIRFRATQIVAHIVNSLESIDDELYHTIRQGLLKRIRDKEASVRVQAVMGLARLAGNDEEDDGNDDNSTALLEKLIEIMQNDTSADVRKNLLTNLPLAPVTLPYLLERARDLDPPTRRTLYSRLLPSLGDFRHLSLGMREKLLRWGLRDRDESVRKATGKLFYDRWVEDCAGTNHGEGAGPGQRSAPDTNALLELLERIDVVNSGMESGIAHEAMRSFWEGRPDYREAVVFDEPFWESLTGESAFLLRSFNDFCRVENSGKYDDLADEKMPEVTALAYYLSKYTTDLLQRKKLAKETGDANDEDAVEHEFVVEQLLHIAITLDYSDEVGRRKMFSLLRESLAVPELPEECTKLAVETLRFVCGPDLAAESEFCSVVLEAIAEVHDTIITEDSFVSAKSEISDDTSSRHRSETPAGEDDTPFNKEEAKAKILREIVVNMKCLHIAQCMLQNVEGNLQDSMNLVTMLNNLVVPAVRSHEAPIRERGLYCLGLCCLLDKNLAEENMTLFIHCYSKGHEGLQVTALQIICDMLTTHPTLLNPATQPDGESVAPPAIQKPLLKVFARALKANSPAGVQSAAASALSKLLLTNIFTPAGPNIPPAIQEYNQAAVESLLQSLVVSFFHPRTRENPALRQSLAYFFPVYCHSRLENTQHMRHVAVPVIRAVMNAAEEHYSLEAEEDSDGEIDQSVSDREVKALMTGVVGMLAEWTDERRVVGLGGERVLVGGAASSTACGWVHLALVKDILERVLGVSAGTNRCSKEERKLLFSLLSKLYISAPMVPAPPRAGSRAGSRAPEGDDQFRSSIRSATAVEIDPDNTQLADEVKELLDQVIEEGLAAEASSRNALVKTKNSVLKILAVAQDARAASVRPRAGTEDLESDAGSVRSASVRRSVEPTGASRRHVSVEPSIMEEDEDGNDDSRVRSGSVRPSVEGGASSRNAVAVEPSIMEEDEEEHDTSRGTVIKEETADE</sequence>
<keyword evidence="5" id="KW-0498">Mitosis</keyword>
<feature type="compositionally biased region" description="Low complexity" evidence="8">
    <location>
        <begin position="1113"/>
        <end position="1124"/>
    </location>
</feature>
<dbReference type="GO" id="GO:0007076">
    <property type="term" value="P:mitotic chromosome condensation"/>
    <property type="evidence" value="ECO:0007669"/>
    <property type="project" value="InterPro"/>
</dbReference>
<dbReference type="InterPro" id="IPR011989">
    <property type="entry name" value="ARM-like"/>
</dbReference>
<feature type="region of interest" description="Disordered" evidence="8">
    <location>
        <begin position="591"/>
        <end position="614"/>
    </location>
</feature>
<proteinExistence type="inferred from homology"/>
<gene>
    <name evidence="10" type="ORF">N7492_000063</name>
</gene>
<evidence type="ECO:0000256" key="3">
    <source>
        <dbReference type="ARBA" id="ARBA00022454"/>
    </source>
</evidence>
<keyword evidence="6" id="KW-0226">DNA condensation</keyword>
<evidence type="ECO:0000256" key="1">
    <source>
        <dbReference type="ARBA" id="ARBA00004286"/>
    </source>
</evidence>
<keyword evidence="11" id="KW-1185">Reference proteome</keyword>
<dbReference type="EMBL" id="JAPQKO010000001">
    <property type="protein sequence ID" value="KAJ5182447.1"/>
    <property type="molecule type" value="Genomic_DNA"/>
</dbReference>
<evidence type="ECO:0000256" key="6">
    <source>
        <dbReference type="ARBA" id="ARBA00023067"/>
    </source>
</evidence>
<dbReference type="GO" id="GO:0000796">
    <property type="term" value="C:condensin complex"/>
    <property type="evidence" value="ECO:0007669"/>
    <property type="project" value="InterPro"/>
</dbReference>
<evidence type="ECO:0000256" key="2">
    <source>
        <dbReference type="ARBA" id="ARBA00006533"/>
    </source>
</evidence>
<dbReference type="OrthoDB" id="27187at2759"/>
<dbReference type="InterPro" id="IPR025977">
    <property type="entry name" value="Cnd3_C"/>
</dbReference>
<dbReference type="PANTHER" id="PTHR14418:SF5">
    <property type="entry name" value="CONDENSIN COMPLEX SUBUNIT 3"/>
    <property type="match status" value="1"/>
</dbReference>
<keyword evidence="4" id="KW-0132">Cell division</keyword>
<comment type="similarity">
    <text evidence="2">Belongs to the CND3 (condensin subunit 3) family.</text>
</comment>
<dbReference type="GO" id="GO:0051301">
    <property type="term" value="P:cell division"/>
    <property type="evidence" value="ECO:0007669"/>
    <property type="project" value="UniProtKB-KW"/>
</dbReference>
<reference evidence="10" key="1">
    <citation type="submission" date="2022-11" db="EMBL/GenBank/DDBJ databases">
        <authorList>
            <person name="Petersen C."/>
        </authorList>
    </citation>
    <scope>NUCLEOTIDE SEQUENCE</scope>
    <source>
        <strain evidence="10">IBT 21917</strain>
    </source>
</reference>